<dbReference type="AlphaFoldDB" id="A0A4Z2H8N3"/>
<accession>A0A4Z2H8N3</accession>
<protein>
    <submittedName>
        <fullName evidence="2">Uncharacterized protein</fullName>
    </submittedName>
</protein>
<organism evidence="2 3">
    <name type="scientific">Liparis tanakae</name>
    <name type="common">Tanaka's snailfish</name>
    <dbReference type="NCBI Taxonomy" id="230148"/>
    <lineage>
        <taxon>Eukaryota</taxon>
        <taxon>Metazoa</taxon>
        <taxon>Chordata</taxon>
        <taxon>Craniata</taxon>
        <taxon>Vertebrata</taxon>
        <taxon>Euteleostomi</taxon>
        <taxon>Actinopterygii</taxon>
        <taxon>Neopterygii</taxon>
        <taxon>Teleostei</taxon>
        <taxon>Neoteleostei</taxon>
        <taxon>Acanthomorphata</taxon>
        <taxon>Eupercaria</taxon>
        <taxon>Perciformes</taxon>
        <taxon>Cottioidei</taxon>
        <taxon>Cottales</taxon>
        <taxon>Liparidae</taxon>
        <taxon>Liparis</taxon>
    </lineage>
</organism>
<proteinExistence type="predicted"/>
<dbReference type="Proteomes" id="UP000314294">
    <property type="component" value="Unassembled WGS sequence"/>
</dbReference>
<reference evidence="2 3" key="1">
    <citation type="submission" date="2019-03" db="EMBL/GenBank/DDBJ databases">
        <title>First draft genome of Liparis tanakae, snailfish: a comprehensive survey of snailfish specific genes.</title>
        <authorList>
            <person name="Kim W."/>
            <person name="Song I."/>
            <person name="Jeong J.-H."/>
            <person name="Kim D."/>
            <person name="Kim S."/>
            <person name="Ryu S."/>
            <person name="Song J.Y."/>
            <person name="Lee S.K."/>
        </authorList>
    </citation>
    <scope>NUCLEOTIDE SEQUENCE [LARGE SCALE GENOMIC DNA]</scope>
    <source>
        <tissue evidence="2">Muscle</tissue>
    </source>
</reference>
<evidence type="ECO:0000313" key="2">
    <source>
        <dbReference type="EMBL" id="TNN61383.1"/>
    </source>
</evidence>
<feature type="compositionally biased region" description="Low complexity" evidence="1">
    <location>
        <begin position="87"/>
        <end position="100"/>
    </location>
</feature>
<name>A0A4Z2H8N3_9TELE</name>
<evidence type="ECO:0000256" key="1">
    <source>
        <dbReference type="SAM" id="MobiDB-lite"/>
    </source>
</evidence>
<feature type="compositionally biased region" description="Basic and acidic residues" evidence="1">
    <location>
        <begin position="73"/>
        <end position="83"/>
    </location>
</feature>
<gene>
    <name evidence="2" type="ORF">EYF80_028400</name>
</gene>
<dbReference type="EMBL" id="SRLO01000316">
    <property type="protein sequence ID" value="TNN61383.1"/>
    <property type="molecule type" value="Genomic_DNA"/>
</dbReference>
<feature type="compositionally biased region" description="Basic and acidic residues" evidence="1">
    <location>
        <begin position="104"/>
        <end position="152"/>
    </location>
</feature>
<comment type="caution">
    <text evidence="2">The sequence shown here is derived from an EMBL/GenBank/DDBJ whole genome shotgun (WGS) entry which is preliminary data.</text>
</comment>
<keyword evidence="3" id="KW-1185">Reference proteome</keyword>
<evidence type="ECO:0000313" key="3">
    <source>
        <dbReference type="Proteomes" id="UP000314294"/>
    </source>
</evidence>
<sequence length="220" mass="25027">MHRPSGVFGVNRQVALPSGRGLEDLLKRGSEGADLLRGASGHGSSFTPRKKLVPSSRILHLRSLLGRYSKTPEALDLHGDPEQRTTASSSSSSSYASSSSGPEKCLKTGEREEKGRSERGEREEREENRMREREENGRRERGEREERERRTQRLVCDDHPPLIRSRSVLCVGMKLLDTVMKERVHGDRIPWDRVQEDRVQVQGDRVHEATPLKWPWAQSN</sequence>
<feature type="region of interest" description="Disordered" evidence="1">
    <location>
        <begin position="34"/>
        <end position="57"/>
    </location>
</feature>
<feature type="region of interest" description="Disordered" evidence="1">
    <location>
        <begin position="72"/>
        <end position="152"/>
    </location>
</feature>